<evidence type="ECO:0000256" key="1">
    <source>
        <dbReference type="ARBA" id="ARBA00004651"/>
    </source>
</evidence>
<evidence type="ECO:0000256" key="5">
    <source>
        <dbReference type="ARBA" id="ARBA00022989"/>
    </source>
</evidence>
<feature type="domain" description="Major facilitator superfamily (MFS) profile" evidence="8">
    <location>
        <begin position="1"/>
        <end position="401"/>
    </location>
</feature>
<feature type="transmembrane region" description="Helical" evidence="7">
    <location>
        <begin position="12"/>
        <end position="33"/>
    </location>
</feature>
<dbReference type="PANTHER" id="PTHR23513:SF6">
    <property type="entry name" value="MAJOR FACILITATOR SUPERFAMILY ASSOCIATED DOMAIN-CONTAINING PROTEIN"/>
    <property type="match status" value="1"/>
</dbReference>
<name>A0ABV9GSW8_9BACL</name>
<comment type="subcellular location">
    <subcellularLocation>
        <location evidence="1">Cell membrane</location>
        <topology evidence="1">Multi-pass membrane protein</topology>
    </subcellularLocation>
</comment>
<dbReference type="SUPFAM" id="SSF103473">
    <property type="entry name" value="MFS general substrate transporter"/>
    <property type="match status" value="1"/>
</dbReference>
<protein>
    <submittedName>
        <fullName evidence="9">MFS transporter</fullName>
    </submittedName>
</protein>
<reference evidence="10" key="1">
    <citation type="journal article" date="2019" name="Int. J. Syst. Evol. Microbiol.">
        <title>The Global Catalogue of Microorganisms (GCM) 10K type strain sequencing project: providing services to taxonomists for standard genome sequencing and annotation.</title>
        <authorList>
            <consortium name="The Broad Institute Genomics Platform"/>
            <consortium name="The Broad Institute Genome Sequencing Center for Infectious Disease"/>
            <person name="Wu L."/>
            <person name="Ma J."/>
        </authorList>
    </citation>
    <scope>NUCLEOTIDE SEQUENCE [LARGE SCALE GENOMIC DNA]</scope>
    <source>
        <strain evidence="10">CGMCC 1.16306</strain>
    </source>
</reference>
<dbReference type="CDD" id="cd06173">
    <property type="entry name" value="MFS_MefA_like"/>
    <property type="match status" value="1"/>
</dbReference>
<keyword evidence="5 7" id="KW-1133">Transmembrane helix</keyword>
<proteinExistence type="predicted"/>
<evidence type="ECO:0000256" key="3">
    <source>
        <dbReference type="ARBA" id="ARBA00022475"/>
    </source>
</evidence>
<sequence>MDVEKRNQKLFITSGFVSLVGNSLFTTALMYYLSHAENATFYLSLITLIMTIPSVFATIIGVFTDRFSPKKVMVTVQSIQAVLCLGLIWAFKTIPVLLVFILFLEIFATINSIAEIPLVAQILPPEKRSKVIGLLHAIQNALKLGGRFFGATLLILIHPVGIAIANAISFIFASLCVSGVRLPKRTQKTEESKYENVKPITAIRKWREGWKALRQDRLTARFTLALTIIGAMFVPVEAFLSLILVDRLHVNTFEFGLAFAMEMIGGIVGGLFCSPIIKHVVSRYGYAAIFLFDFLMMGLSILVLGIATQYWVIVGTMLLLGLVQSFQNITAPTYIMYVHSGEVLGRVMGTLTSVQAGSALLASVVLTAISTAFSFTWILIIAGGIVCVSTIGLFAFPVGILKTNVQMVTKNQ</sequence>
<keyword evidence="3" id="KW-1003">Cell membrane</keyword>
<evidence type="ECO:0000256" key="6">
    <source>
        <dbReference type="ARBA" id="ARBA00023136"/>
    </source>
</evidence>
<dbReference type="Pfam" id="PF07690">
    <property type="entry name" value="MFS_1"/>
    <property type="match status" value="1"/>
</dbReference>
<dbReference type="InterPro" id="IPR036259">
    <property type="entry name" value="MFS_trans_sf"/>
</dbReference>
<evidence type="ECO:0000256" key="7">
    <source>
        <dbReference type="SAM" id="Phobius"/>
    </source>
</evidence>
<feature type="transmembrane region" description="Helical" evidence="7">
    <location>
        <begin position="310"/>
        <end position="331"/>
    </location>
</feature>
<evidence type="ECO:0000256" key="4">
    <source>
        <dbReference type="ARBA" id="ARBA00022692"/>
    </source>
</evidence>
<keyword evidence="10" id="KW-1185">Reference proteome</keyword>
<keyword evidence="4 7" id="KW-0812">Transmembrane</keyword>
<organism evidence="9 10">
    <name type="scientific">Camelliibacillus cellulosilyticus</name>
    <dbReference type="NCBI Taxonomy" id="2174486"/>
    <lineage>
        <taxon>Bacteria</taxon>
        <taxon>Bacillati</taxon>
        <taxon>Bacillota</taxon>
        <taxon>Bacilli</taxon>
        <taxon>Bacillales</taxon>
        <taxon>Sporolactobacillaceae</taxon>
        <taxon>Camelliibacillus</taxon>
    </lineage>
</organism>
<keyword evidence="2" id="KW-0813">Transport</keyword>
<dbReference type="InterPro" id="IPR011701">
    <property type="entry name" value="MFS"/>
</dbReference>
<evidence type="ECO:0000259" key="8">
    <source>
        <dbReference type="PROSITE" id="PS50850"/>
    </source>
</evidence>
<dbReference type="InterPro" id="IPR020846">
    <property type="entry name" value="MFS_dom"/>
</dbReference>
<gene>
    <name evidence="9" type="ORF">ACFO4N_15190</name>
</gene>
<feature type="transmembrane region" description="Helical" evidence="7">
    <location>
        <begin position="163"/>
        <end position="183"/>
    </location>
</feature>
<feature type="transmembrane region" description="Helical" evidence="7">
    <location>
        <begin position="39"/>
        <end position="60"/>
    </location>
</feature>
<accession>A0ABV9GSW8</accession>
<dbReference type="EMBL" id="JBHSFW010000015">
    <property type="protein sequence ID" value="MFC4620056.1"/>
    <property type="molecule type" value="Genomic_DNA"/>
</dbReference>
<evidence type="ECO:0000313" key="10">
    <source>
        <dbReference type="Proteomes" id="UP001596022"/>
    </source>
</evidence>
<dbReference type="Gene3D" id="1.20.1250.20">
    <property type="entry name" value="MFS general substrate transporter like domains"/>
    <property type="match status" value="1"/>
</dbReference>
<feature type="transmembrane region" description="Helical" evidence="7">
    <location>
        <begin position="375"/>
        <end position="401"/>
    </location>
</feature>
<dbReference type="PANTHER" id="PTHR23513">
    <property type="entry name" value="INTEGRAL MEMBRANE EFFLUX PROTEIN-RELATED"/>
    <property type="match status" value="1"/>
</dbReference>
<comment type="caution">
    <text evidence="9">The sequence shown here is derived from an EMBL/GenBank/DDBJ whole genome shotgun (WGS) entry which is preliminary data.</text>
</comment>
<feature type="transmembrane region" description="Helical" evidence="7">
    <location>
        <begin position="257"/>
        <end position="277"/>
    </location>
</feature>
<keyword evidence="6 7" id="KW-0472">Membrane</keyword>
<feature type="transmembrane region" description="Helical" evidence="7">
    <location>
        <begin position="222"/>
        <end position="245"/>
    </location>
</feature>
<evidence type="ECO:0000256" key="2">
    <source>
        <dbReference type="ARBA" id="ARBA00022448"/>
    </source>
</evidence>
<dbReference type="Proteomes" id="UP001596022">
    <property type="component" value="Unassembled WGS sequence"/>
</dbReference>
<feature type="transmembrane region" description="Helical" evidence="7">
    <location>
        <begin position="284"/>
        <end position="304"/>
    </location>
</feature>
<evidence type="ECO:0000313" key="9">
    <source>
        <dbReference type="EMBL" id="MFC4620056.1"/>
    </source>
</evidence>
<dbReference type="PROSITE" id="PS50850">
    <property type="entry name" value="MFS"/>
    <property type="match status" value="1"/>
</dbReference>
<feature type="transmembrane region" description="Helical" evidence="7">
    <location>
        <begin position="343"/>
        <end position="369"/>
    </location>
</feature>
<dbReference type="RefSeq" id="WP_376847147.1">
    <property type="nucleotide sequence ID" value="NZ_JBHSFW010000015.1"/>
</dbReference>